<proteinExistence type="predicted"/>
<name>A0AB39S255_9ACTN</name>
<protein>
    <submittedName>
        <fullName evidence="2">Antibiotic biosynthesis monooxygenase</fullName>
        <ecNumber evidence="2">1.14.-.-</ecNumber>
    </submittedName>
</protein>
<keyword evidence="2" id="KW-0503">Monooxygenase</keyword>
<dbReference type="Gene3D" id="3.30.70.100">
    <property type="match status" value="1"/>
</dbReference>
<sequence>MIVEHAELTVEAGREEDFEAVFEKAREPKQARSTPPNRGVSVIVEHAELTVEAGREEDFEAVFEKAREVLAEADGFRWAELLRCVERPRTFLLLVGWESVEAHTVGFRESERFQRWRSLVGPFFAEPPAVEHYRELGARFAG</sequence>
<dbReference type="EC" id="1.14.-.-" evidence="2"/>
<evidence type="ECO:0000313" key="2">
    <source>
        <dbReference type="EMBL" id="XDQ60368.1"/>
    </source>
</evidence>
<dbReference type="InterPro" id="IPR011008">
    <property type="entry name" value="Dimeric_a/b-barrel"/>
</dbReference>
<dbReference type="AlphaFoldDB" id="A0AB39S255"/>
<dbReference type="PANTHER" id="PTHR34474">
    <property type="entry name" value="SIGNAL TRANSDUCTION PROTEIN TRAP"/>
    <property type="match status" value="1"/>
</dbReference>
<dbReference type="InterPro" id="IPR050404">
    <property type="entry name" value="Heme-degrading_MO"/>
</dbReference>
<feature type="domain" description="ABM" evidence="1">
    <location>
        <begin position="43"/>
        <end position="132"/>
    </location>
</feature>
<dbReference type="RefSeq" id="WP_369255624.1">
    <property type="nucleotide sequence ID" value="NZ_CP163440.1"/>
</dbReference>
<accession>A0AB39S255</accession>
<dbReference type="PROSITE" id="PS51725">
    <property type="entry name" value="ABM"/>
    <property type="match status" value="1"/>
</dbReference>
<dbReference type="EMBL" id="CP163440">
    <property type="protein sequence ID" value="XDQ60368.1"/>
    <property type="molecule type" value="Genomic_DNA"/>
</dbReference>
<gene>
    <name evidence="2" type="ORF">AB5J50_06125</name>
</gene>
<dbReference type="InterPro" id="IPR007138">
    <property type="entry name" value="ABM_dom"/>
</dbReference>
<organism evidence="2">
    <name type="scientific">Streptomyces sp. R35</name>
    <dbReference type="NCBI Taxonomy" id="3238630"/>
    <lineage>
        <taxon>Bacteria</taxon>
        <taxon>Bacillati</taxon>
        <taxon>Actinomycetota</taxon>
        <taxon>Actinomycetes</taxon>
        <taxon>Kitasatosporales</taxon>
        <taxon>Streptomycetaceae</taxon>
        <taxon>Streptomyces</taxon>
    </lineage>
</organism>
<dbReference type="Pfam" id="PF03992">
    <property type="entry name" value="ABM"/>
    <property type="match status" value="1"/>
</dbReference>
<evidence type="ECO:0000259" key="1">
    <source>
        <dbReference type="PROSITE" id="PS51725"/>
    </source>
</evidence>
<keyword evidence="2" id="KW-0560">Oxidoreductase</keyword>
<dbReference type="PANTHER" id="PTHR34474:SF2">
    <property type="entry name" value="SIGNAL TRANSDUCTION PROTEIN TRAP"/>
    <property type="match status" value="1"/>
</dbReference>
<reference evidence="2" key="1">
    <citation type="submission" date="2024-07" db="EMBL/GenBank/DDBJ databases">
        <authorList>
            <person name="Yu S.T."/>
        </authorList>
    </citation>
    <scope>NUCLEOTIDE SEQUENCE</scope>
    <source>
        <strain evidence="2">R35</strain>
    </source>
</reference>
<dbReference type="SUPFAM" id="SSF54909">
    <property type="entry name" value="Dimeric alpha+beta barrel"/>
    <property type="match status" value="1"/>
</dbReference>
<dbReference type="GO" id="GO:0004497">
    <property type="term" value="F:monooxygenase activity"/>
    <property type="evidence" value="ECO:0007669"/>
    <property type="project" value="UniProtKB-KW"/>
</dbReference>